<dbReference type="PROSITE" id="PS51379">
    <property type="entry name" value="4FE4S_FER_2"/>
    <property type="match status" value="1"/>
</dbReference>
<dbReference type="PATRIC" id="fig|520762.4.peg.3322"/>
<evidence type="ECO:0000259" key="4">
    <source>
        <dbReference type="PROSITE" id="PS51379"/>
    </source>
</evidence>
<keyword evidence="2" id="KW-0408">Iron</keyword>
<gene>
    <name evidence="5" type="primary">queG_2</name>
    <name evidence="5" type="ORF">AN619_30150</name>
</gene>
<dbReference type="OrthoDB" id="9815745at2"/>
<dbReference type="InterPro" id="IPR017896">
    <property type="entry name" value="4Fe4S_Fe-S-bd"/>
</dbReference>
<dbReference type="Pfam" id="PF13484">
    <property type="entry name" value="Fer4_16"/>
    <property type="match status" value="1"/>
</dbReference>
<dbReference type="RefSeq" id="WP_068558087.1">
    <property type="nucleotide sequence ID" value="NZ_LOEE01000087.1"/>
</dbReference>
<dbReference type="SUPFAM" id="SSF54862">
    <property type="entry name" value="4Fe-4S ferredoxins"/>
    <property type="match status" value="1"/>
</dbReference>
<evidence type="ECO:0000256" key="3">
    <source>
        <dbReference type="ARBA" id="ARBA00023014"/>
    </source>
</evidence>
<sequence length="229" mass="25607">MDQGWILKNKIMEWGASKVGYADLGDVLPEEYKHLKTGISIAVRLSDEIMSQIQEAPTHTYFHHYRTVNFFIDQITLKITMQLQEWGYLAMAIAASQSVNIDGRHYRGVFQHKTAATRSGMGWIGKNGCLVTEEYGPRVRLGTVLTNMDVVYDPPVVASKCGACKKCVQACPAMALRGGLWYPGMPREEMVDARACSMHMHAHYQHIGRGSVCGICIKTCPQGNKIIKR</sequence>
<dbReference type="GO" id="GO:0052693">
    <property type="term" value="F:epoxyqueuosine reductase activity"/>
    <property type="evidence" value="ECO:0007669"/>
    <property type="project" value="UniProtKB-EC"/>
</dbReference>
<evidence type="ECO:0000313" key="6">
    <source>
        <dbReference type="Proteomes" id="UP000070456"/>
    </source>
</evidence>
<evidence type="ECO:0000256" key="2">
    <source>
        <dbReference type="ARBA" id="ARBA00023004"/>
    </source>
</evidence>
<keyword evidence="5" id="KW-0560">Oxidoreductase</keyword>
<dbReference type="PANTHER" id="PTHR42827:SF1">
    <property type="entry name" value="IRON-SULFUR CLUSTER-BINDING PROTEIN"/>
    <property type="match status" value="1"/>
</dbReference>
<keyword evidence="6" id="KW-1185">Reference proteome</keyword>
<proteinExistence type="predicted"/>
<evidence type="ECO:0000256" key="1">
    <source>
        <dbReference type="ARBA" id="ARBA00022723"/>
    </source>
</evidence>
<organism evidence="5 6">
    <name type="scientific">Thermotalea metallivorans</name>
    <dbReference type="NCBI Taxonomy" id="520762"/>
    <lineage>
        <taxon>Bacteria</taxon>
        <taxon>Bacillati</taxon>
        <taxon>Bacillota</taxon>
        <taxon>Clostridia</taxon>
        <taxon>Peptostreptococcales</taxon>
        <taxon>Thermotaleaceae</taxon>
        <taxon>Thermotalea</taxon>
    </lineage>
</organism>
<keyword evidence="1" id="KW-0479">Metal-binding</keyword>
<dbReference type="InterPro" id="IPR017900">
    <property type="entry name" value="4Fe4S_Fe_S_CS"/>
</dbReference>
<dbReference type="PROSITE" id="PS00198">
    <property type="entry name" value="4FE4S_FER_1"/>
    <property type="match status" value="1"/>
</dbReference>
<dbReference type="STRING" id="520762.AN619_30150"/>
<comment type="caution">
    <text evidence="5">The sequence shown here is derived from an EMBL/GenBank/DDBJ whole genome shotgun (WGS) entry which is preliminary data.</text>
</comment>
<dbReference type="EC" id="1.17.99.6" evidence="5"/>
<dbReference type="Proteomes" id="UP000070456">
    <property type="component" value="Unassembled WGS sequence"/>
</dbReference>
<accession>A0A140KZC2</accession>
<protein>
    <submittedName>
        <fullName evidence="5">Epoxyqueuosine reductase</fullName>
        <ecNumber evidence="5">1.17.99.6</ecNumber>
    </submittedName>
</protein>
<dbReference type="Gene3D" id="3.30.70.20">
    <property type="match status" value="1"/>
</dbReference>
<evidence type="ECO:0000313" key="5">
    <source>
        <dbReference type="EMBL" id="KXG73647.1"/>
    </source>
</evidence>
<dbReference type="PANTHER" id="PTHR42827">
    <property type="entry name" value="IRON-SULFUR CLUSTER-BINDING PROTEIN-RELATED"/>
    <property type="match status" value="1"/>
</dbReference>
<name>A0A140KZC2_9FIRM</name>
<keyword evidence="3" id="KW-0411">Iron-sulfur</keyword>
<reference evidence="5 6" key="1">
    <citation type="submission" date="2015-12" db="EMBL/GenBank/DDBJ databases">
        <title>Draft genome sequence of the thermoanaerobe Thermotalea metallivorans, an isolate from the runoff channel of the Great Artesian Basin, Australia.</title>
        <authorList>
            <person name="Patel B.K."/>
        </authorList>
    </citation>
    <scope>NUCLEOTIDE SEQUENCE [LARGE SCALE GENOMIC DNA]</scope>
    <source>
        <strain evidence="5 6">B2-1</strain>
    </source>
</reference>
<dbReference type="AlphaFoldDB" id="A0A140KZC2"/>
<feature type="domain" description="4Fe-4S ferredoxin-type" evidence="4">
    <location>
        <begin position="152"/>
        <end position="177"/>
    </location>
</feature>
<dbReference type="GO" id="GO:0046872">
    <property type="term" value="F:metal ion binding"/>
    <property type="evidence" value="ECO:0007669"/>
    <property type="project" value="UniProtKB-KW"/>
</dbReference>
<dbReference type="EMBL" id="LOEE01000087">
    <property type="protein sequence ID" value="KXG73647.1"/>
    <property type="molecule type" value="Genomic_DNA"/>
</dbReference>
<dbReference type="GO" id="GO:0051536">
    <property type="term" value="F:iron-sulfur cluster binding"/>
    <property type="evidence" value="ECO:0007669"/>
    <property type="project" value="UniProtKB-KW"/>
</dbReference>